<dbReference type="SUPFAM" id="SSF63848">
    <property type="entry name" value="Cell-division inhibitor MinC, C-terminal domain"/>
    <property type="match status" value="1"/>
</dbReference>
<accession>A0A2V1JPC0</accession>
<evidence type="ECO:0000256" key="5">
    <source>
        <dbReference type="ARBA" id="ARBA00046874"/>
    </source>
</evidence>
<comment type="caution">
    <text evidence="9">The sequence shown here is derived from an EMBL/GenBank/DDBJ whole genome shotgun (WGS) entry which is preliminary data.</text>
</comment>
<dbReference type="GO" id="GO:1901891">
    <property type="term" value="P:regulation of cell septum assembly"/>
    <property type="evidence" value="ECO:0007669"/>
    <property type="project" value="InterPro"/>
</dbReference>
<dbReference type="Pfam" id="PF22642">
    <property type="entry name" value="MinC_N_1"/>
    <property type="match status" value="1"/>
</dbReference>
<dbReference type="RefSeq" id="WP_109216735.1">
    <property type="nucleotide sequence ID" value="NZ_CABMEW010000001.1"/>
</dbReference>
<comment type="similarity">
    <text evidence="1 6">Belongs to the MinC family.</text>
</comment>
<evidence type="ECO:0000313" key="9">
    <source>
        <dbReference type="EMBL" id="PWE85534.1"/>
    </source>
</evidence>
<comment type="subunit">
    <text evidence="5 6">Interacts with MinD and FtsZ.</text>
</comment>
<dbReference type="EMBL" id="JRFU01000183">
    <property type="protein sequence ID" value="PWE85534.1"/>
    <property type="molecule type" value="Genomic_DNA"/>
</dbReference>
<feature type="domain" description="Septum formation inhibitor MinC C-terminal" evidence="7">
    <location>
        <begin position="109"/>
        <end position="191"/>
    </location>
</feature>
<evidence type="ECO:0000256" key="6">
    <source>
        <dbReference type="HAMAP-Rule" id="MF_00267"/>
    </source>
</evidence>
<dbReference type="HAMAP" id="MF_00267">
    <property type="entry name" value="MinC"/>
    <property type="match status" value="1"/>
</dbReference>
<keyword evidence="4 6" id="KW-0131">Cell cycle</keyword>
<dbReference type="GO" id="GO:0000917">
    <property type="term" value="P:division septum assembly"/>
    <property type="evidence" value="ECO:0007669"/>
    <property type="project" value="UniProtKB-KW"/>
</dbReference>
<dbReference type="PANTHER" id="PTHR34108">
    <property type="entry name" value="SEPTUM SITE-DETERMINING PROTEIN MINC"/>
    <property type="match status" value="1"/>
</dbReference>
<comment type="function">
    <text evidence="6">Cell division inhibitor that blocks the formation of polar Z ring septums. Rapidly oscillates between the poles of the cell to destabilize FtsZ filaments that have formed before they mature into polar Z rings. Prevents FtsZ polymerization.</text>
</comment>
<evidence type="ECO:0000259" key="7">
    <source>
        <dbReference type="Pfam" id="PF03775"/>
    </source>
</evidence>
<dbReference type="AlphaFoldDB" id="A0A2V1JPC0"/>
<evidence type="ECO:0000256" key="1">
    <source>
        <dbReference type="ARBA" id="ARBA00006291"/>
    </source>
</evidence>
<feature type="domain" description="Septum site-determining protein MinC N-terminal" evidence="8">
    <location>
        <begin position="5"/>
        <end position="79"/>
    </location>
</feature>
<gene>
    <name evidence="6" type="primary">minC</name>
    <name evidence="9" type="ORF">LG34_15320</name>
</gene>
<dbReference type="InterPro" id="IPR016098">
    <property type="entry name" value="CAP/MinC_C"/>
</dbReference>
<evidence type="ECO:0000313" key="10">
    <source>
        <dbReference type="Proteomes" id="UP000245288"/>
    </source>
</evidence>
<name>A0A2V1JPC0_EUBRA</name>
<sequence length="232" mass="25679">MSQAVVIKSNKYGINLILDKDMPFQELLTAIKEKFQESEKFFKNAKMAISFEGRTLTQEEEYQIIETITENTSISIICIVDNDETHADLVKQQIEAYYDSVSGREGEFYRGTLRSGQVLESVSSVVIVGDVNPGAKIISQGNIIVLGALKGNAYAGAAGDSNCFIVALEMDPIQIQIGDILAKSPDKKMKPMRRLRRKEKNPVIPEAQIAVAKGGNIYIEPITRASLNDYTK</sequence>
<evidence type="ECO:0000256" key="3">
    <source>
        <dbReference type="ARBA" id="ARBA00023210"/>
    </source>
</evidence>
<evidence type="ECO:0000259" key="8">
    <source>
        <dbReference type="Pfam" id="PF22642"/>
    </source>
</evidence>
<dbReference type="Gene3D" id="2.160.20.70">
    <property type="match status" value="1"/>
</dbReference>
<protein>
    <recommendedName>
        <fullName evidence="6">Probable septum site-determining protein MinC</fullName>
    </recommendedName>
</protein>
<keyword evidence="3 6" id="KW-0717">Septation</keyword>
<dbReference type="Gene3D" id="3.30.160.540">
    <property type="match status" value="1"/>
</dbReference>
<keyword evidence="10" id="KW-1185">Reference proteome</keyword>
<dbReference type="GO" id="GO:0000902">
    <property type="term" value="P:cell morphogenesis"/>
    <property type="evidence" value="ECO:0007669"/>
    <property type="project" value="InterPro"/>
</dbReference>
<dbReference type="PANTHER" id="PTHR34108:SF1">
    <property type="entry name" value="SEPTUM SITE-DETERMINING PROTEIN MINC"/>
    <property type="match status" value="1"/>
</dbReference>
<dbReference type="Pfam" id="PF03775">
    <property type="entry name" value="MinC_C"/>
    <property type="match status" value="1"/>
</dbReference>
<reference evidence="9 10" key="1">
    <citation type="submission" date="2014-09" db="EMBL/GenBank/DDBJ databases">
        <title>Butyrate-producing bacteria isolated from human gut.</title>
        <authorList>
            <person name="Zhang Q."/>
            <person name="Zhao L."/>
        </authorList>
    </citation>
    <scope>NUCLEOTIDE SEQUENCE [LARGE SCALE GENOMIC DNA]</scope>
    <source>
        <strain evidence="9 10">21</strain>
    </source>
</reference>
<dbReference type="InterPro" id="IPR013033">
    <property type="entry name" value="MinC"/>
</dbReference>
<dbReference type="OrthoDB" id="9790810at2"/>
<dbReference type="Proteomes" id="UP000245288">
    <property type="component" value="Unassembled WGS sequence"/>
</dbReference>
<dbReference type="InterPro" id="IPR005526">
    <property type="entry name" value="Septum_form_inhib_MinC_C"/>
</dbReference>
<dbReference type="InterPro" id="IPR036145">
    <property type="entry name" value="MinC_C_sf"/>
</dbReference>
<organism evidence="9 10">
    <name type="scientific">Eubacterium ramulus</name>
    <dbReference type="NCBI Taxonomy" id="39490"/>
    <lineage>
        <taxon>Bacteria</taxon>
        <taxon>Bacillati</taxon>
        <taxon>Bacillota</taxon>
        <taxon>Clostridia</taxon>
        <taxon>Eubacteriales</taxon>
        <taxon>Eubacteriaceae</taxon>
        <taxon>Eubacterium</taxon>
    </lineage>
</organism>
<dbReference type="InterPro" id="IPR055219">
    <property type="entry name" value="MinC_N_1"/>
</dbReference>
<evidence type="ECO:0000256" key="4">
    <source>
        <dbReference type="ARBA" id="ARBA00023306"/>
    </source>
</evidence>
<keyword evidence="2 6" id="KW-0132">Cell division</keyword>
<proteinExistence type="inferred from homology"/>
<evidence type="ECO:0000256" key="2">
    <source>
        <dbReference type="ARBA" id="ARBA00022618"/>
    </source>
</evidence>